<gene>
    <name evidence="2" type="ORF">S12H4_35527</name>
</gene>
<keyword evidence="1" id="KW-0472">Membrane</keyword>
<dbReference type="EMBL" id="BARW01021115">
    <property type="protein sequence ID" value="GAI99539.1"/>
    <property type="molecule type" value="Genomic_DNA"/>
</dbReference>
<organism evidence="2">
    <name type="scientific">marine sediment metagenome</name>
    <dbReference type="NCBI Taxonomy" id="412755"/>
    <lineage>
        <taxon>unclassified sequences</taxon>
        <taxon>metagenomes</taxon>
        <taxon>ecological metagenomes</taxon>
    </lineage>
</organism>
<keyword evidence="1" id="KW-1133">Transmembrane helix</keyword>
<proteinExistence type="predicted"/>
<feature type="transmembrane region" description="Helical" evidence="1">
    <location>
        <begin position="116"/>
        <end position="135"/>
    </location>
</feature>
<protein>
    <submittedName>
        <fullName evidence="2">Uncharacterized protein</fullName>
    </submittedName>
</protein>
<dbReference type="Gene3D" id="3.40.50.300">
    <property type="entry name" value="P-loop containing nucleotide triphosphate hydrolases"/>
    <property type="match status" value="1"/>
</dbReference>
<evidence type="ECO:0000256" key="1">
    <source>
        <dbReference type="SAM" id="Phobius"/>
    </source>
</evidence>
<dbReference type="InterPro" id="IPR027417">
    <property type="entry name" value="P-loop_NTPase"/>
</dbReference>
<feature type="transmembrane region" description="Helical" evidence="1">
    <location>
        <begin position="83"/>
        <end position="104"/>
    </location>
</feature>
<keyword evidence="1" id="KW-0812">Transmembrane</keyword>
<dbReference type="AlphaFoldDB" id="X1V4L4"/>
<comment type="caution">
    <text evidence="2">The sequence shown here is derived from an EMBL/GenBank/DDBJ whole genome shotgun (WGS) entry which is preliminary data.</text>
</comment>
<reference evidence="2" key="1">
    <citation type="journal article" date="2014" name="Front. Microbiol.">
        <title>High frequency of phylogenetically diverse reductive dehalogenase-homologous genes in deep subseafloor sedimentary metagenomes.</title>
        <authorList>
            <person name="Kawai M."/>
            <person name="Futagami T."/>
            <person name="Toyoda A."/>
            <person name="Takaki Y."/>
            <person name="Nishi S."/>
            <person name="Hori S."/>
            <person name="Arai W."/>
            <person name="Tsubouchi T."/>
            <person name="Morono Y."/>
            <person name="Uchiyama I."/>
            <person name="Ito T."/>
            <person name="Fujiyama A."/>
            <person name="Inagaki F."/>
            <person name="Takami H."/>
        </authorList>
    </citation>
    <scope>NUCLEOTIDE SEQUENCE</scope>
    <source>
        <strain evidence="2">Expedition CK06-06</strain>
    </source>
</reference>
<sequence>GIHIDLDKLRELLGVPVIPTVAVTGQGIKELVEDIPKAISPDSPARSRDERWTTIGSIIDQVQRVTHRHHTWRERLSDASVKPLTGGIMALAVLGGAFMIIRLIGESLIGYVLEPLFAIIIAHKYIAVNYTMGCLGA</sequence>
<feature type="non-terminal residue" evidence="2">
    <location>
        <position position="1"/>
    </location>
</feature>
<accession>X1V4L4</accession>
<evidence type="ECO:0000313" key="2">
    <source>
        <dbReference type="EMBL" id="GAI99539.1"/>
    </source>
</evidence>
<name>X1V4L4_9ZZZZ</name>